<dbReference type="GeneID" id="106055896"/>
<evidence type="ECO:0000313" key="6">
    <source>
        <dbReference type="Proteomes" id="UP001165740"/>
    </source>
</evidence>
<accession>A0A9W2Z9C1</accession>
<feature type="domain" description="Metallo-beta-lactamase" evidence="5">
    <location>
        <begin position="30"/>
        <end position="195"/>
    </location>
</feature>
<comment type="similarity">
    <text evidence="1">Belongs to the metallo-beta-lactamase superfamily. Glyoxalase II family.</text>
</comment>
<dbReference type="GO" id="GO:0003727">
    <property type="term" value="F:single-stranded RNA binding"/>
    <property type="evidence" value="ECO:0007669"/>
    <property type="project" value="TreeGrafter"/>
</dbReference>
<dbReference type="Proteomes" id="UP001165740">
    <property type="component" value="Chromosome 17"/>
</dbReference>
<dbReference type="InterPro" id="IPR041516">
    <property type="entry name" value="LACTB2_WH"/>
</dbReference>
<organism evidence="6 7">
    <name type="scientific">Biomphalaria glabrata</name>
    <name type="common">Bloodfluke planorb</name>
    <name type="synonym">Freshwater snail</name>
    <dbReference type="NCBI Taxonomy" id="6526"/>
    <lineage>
        <taxon>Eukaryota</taxon>
        <taxon>Metazoa</taxon>
        <taxon>Spiralia</taxon>
        <taxon>Lophotrochozoa</taxon>
        <taxon>Mollusca</taxon>
        <taxon>Gastropoda</taxon>
        <taxon>Heterobranchia</taxon>
        <taxon>Euthyneura</taxon>
        <taxon>Panpulmonata</taxon>
        <taxon>Hygrophila</taxon>
        <taxon>Lymnaeoidea</taxon>
        <taxon>Planorbidae</taxon>
        <taxon>Biomphalaria</taxon>
    </lineage>
</organism>
<dbReference type="GO" id="GO:0004521">
    <property type="term" value="F:RNA endonuclease activity"/>
    <property type="evidence" value="ECO:0007669"/>
    <property type="project" value="TreeGrafter"/>
</dbReference>
<dbReference type="FunFam" id="3.60.15.10:FF:000017">
    <property type="entry name" value="Lactamase beta 2"/>
    <property type="match status" value="1"/>
</dbReference>
<dbReference type="Gene3D" id="1.10.10.10">
    <property type="entry name" value="Winged helix-like DNA-binding domain superfamily/Winged helix DNA-binding domain"/>
    <property type="match status" value="1"/>
</dbReference>
<dbReference type="PANTHER" id="PTHR23131:SF0">
    <property type="entry name" value="ENDORIBONUCLEASE LACTB2"/>
    <property type="match status" value="1"/>
</dbReference>
<evidence type="ECO:0000259" key="5">
    <source>
        <dbReference type="SMART" id="SM00849"/>
    </source>
</evidence>
<proteinExistence type="inferred from homology"/>
<reference evidence="7" key="1">
    <citation type="submission" date="2025-08" db="UniProtKB">
        <authorList>
            <consortium name="RefSeq"/>
        </authorList>
    </citation>
    <scope>IDENTIFICATION</scope>
</reference>
<dbReference type="InterPro" id="IPR036866">
    <property type="entry name" value="RibonucZ/Hydroxyglut_hydro"/>
</dbReference>
<dbReference type="PANTHER" id="PTHR23131">
    <property type="entry name" value="ENDORIBONUCLEASE LACTB2"/>
    <property type="match status" value="1"/>
</dbReference>
<dbReference type="RefSeq" id="XP_055871524.1">
    <property type="nucleotide sequence ID" value="XM_056015549.1"/>
</dbReference>
<evidence type="ECO:0000256" key="2">
    <source>
        <dbReference type="ARBA" id="ARBA00022723"/>
    </source>
</evidence>
<gene>
    <name evidence="7" type="primary">LOC106055896</name>
</gene>
<dbReference type="InterPro" id="IPR001279">
    <property type="entry name" value="Metallo-B-lactamas"/>
</dbReference>
<dbReference type="CDD" id="cd07722">
    <property type="entry name" value="LACTB2-like_MBL-fold"/>
    <property type="match status" value="1"/>
</dbReference>
<dbReference type="OMA" id="GDHVMAW"/>
<dbReference type="Gene3D" id="3.60.15.10">
    <property type="entry name" value="Ribonuclease Z/Hydroxyacylglutathione hydrolase-like"/>
    <property type="match status" value="1"/>
</dbReference>
<keyword evidence="4" id="KW-0862">Zinc</keyword>
<sequence length="287" mass="32195">MSEVLPKYLQLSQRVIRILGCNPGPATLQGTNTYIVGTGKRRILIDTGEPNVQEYIDLLKSSLAKHSIDIQEIIITHWHHDHVGGVDGICKAFGTKFCTSKIKRESAADLSLLETSYNFIKDKQIFTTEGATLKAYHGPGHSEDHMVLKLEEDGAVFSGDTILGGSTTIIEDLYQYMQTLQDILGLEPTVIYPGHGPVIDKPLEVIKYYIKHRHDREQQIIKFLQESPDKEFTAMNIVFGVYKGVPENVFAMAAQNVTLHLQKLQKENIVESSDGKLWKIVSKQSNM</sequence>
<dbReference type="OrthoDB" id="17458at2759"/>
<keyword evidence="2" id="KW-0479">Metal-binding</keyword>
<evidence type="ECO:0000256" key="4">
    <source>
        <dbReference type="ARBA" id="ARBA00022833"/>
    </source>
</evidence>
<dbReference type="InterPro" id="IPR050662">
    <property type="entry name" value="Sec-metab_biosynth-thioest"/>
</dbReference>
<keyword evidence="3" id="KW-0378">Hydrolase</keyword>
<dbReference type="SUPFAM" id="SSF56281">
    <property type="entry name" value="Metallo-hydrolase/oxidoreductase"/>
    <property type="match status" value="1"/>
</dbReference>
<dbReference type="Pfam" id="PF00753">
    <property type="entry name" value="Lactamase_B"/>
    <property type="match status" value="1"/>
</dbReference>
<dbReference type="GO" id="GO:0016787">
    <property type="term" value="F:hydrolase activity"/>
    <property type="evidence" value="ECO:0007669"/>
    <property type="project" value="UniProtKB-KW"/>
</dbReference>
<keyword evidence="6" id="KW-1185">Reference proteome</keyword>
<name>A0A9W2Z9C1_BIOGL</name>
<evidence type="ECO:0000313" key="7">
    <source>
        <dbReference type="RefSeq" id="XP_055871524.1"/>
    </source>
</evidence>
<dbReference type="GO" id="GO:0005759">
    <property type="term" value="C:mitochondrial matrix"/>
    <property type="evidence" value="ECO:0007669"/>
    <property type="project" value="TreeGrafter"/>
</dbReference>
<evidence type="ECO:0000256" key="3">
    <source>
        <dbReference type="ARBA" id="ARBA00022801"/>
    </source>
</evidence>
<dbReference type="SMART" id="SM00849">
    <property type="entry name" value="Lactamase_B"/>
    <property type="match status" value="1"/>
</dbReference>
<dbReference type="InterPro" id="IPR047921">
    <property type="entry name" value="LACTB2-like_MBL-fold"/>
</dbReference>
<dbReference type="GO" id="GO:0046872">
    <property type="term" value="F:metal ion binding"/>
    <property type="evidence" value="ECO:0007669"/>
    <property type="project" value="UniProtKB-KW"/>
</dbReference>
<evidence type="ECO:0000256" key="1">
    <source>
        <dbReference type="ARBA" id="ARBA00006759"/>
    </source>
</evidence>
<protein>
    <submittedName>
        <fullName evidence="7">Endoribonuclease LACTB2-like</fullName>
    </submittedName>
</protein>
<dbReference type="AlphaFoldDB" id="A0A9W2Z9C1"/>
<dbReference type="InterPro" id="IPR036388">
    <property type="entry name" value="WH-like_DNA-bd_sf"/>
</dbReference>
<dbReference type="Pfam" id="PF17778">
    <property type="entry name" value="WHD_BLACT"/>
    <property type="match status" value="1"/>
</dbReference>